<proteinExistence type="predicted"/>
<protein>
    <submittedName>
        <fullName evidence="2">Uncharacterized protein</fullName>
    </submittedName>
</protein>
<sequence length="183" mass="19826">MVITTSQDTFSLPLPPILSPLLVSLPLHQISSPPLPVSSPVPVLSPSPLASPIRLLGYRATMIRLRAEAASTSHSLPLPSPIILSRTRPDAPLSRTPPWHLLSTDHRTDRPEVTLPPRKRLGIALGPRYKVGESSSTVAARSAGGLRGDYGFIATMDREIRGDLKRDVGYGITDSWDEIVEAM</sequence>
<organism evidence="2 3">
    <name type="scientific">Tanacetum coccineum</name>
    <dbReference type="NCBI Taxonomy" id="301880"/>
    <lineage>
        <taxon>Eukaryota</taxon>
        <taxon>Viridiplantae</taxon>
        <taxon>Streptophyta</taxon>
        <taxon>Embryophyta</taxon>
        <taxon>Tracheophyta</taxon>
        <taxon>Spermatophyta</taxon>
        <taxon>Magnoliopsida</taxon>
        <taxon>eudicotyledons</taxon>
        <taxon>Gunneridae</taxon>
        <taxon>Pentapetalae</taxon>
        <taxon>asterids</taxon>
        <taxon>campanulids</taxon>
        <taxon>Asterales</taxon>
        <taxon>Asteraceae</taxon>
        <taxon>Asteroideae</taxon>
        <taxon>Anthemideae</taxon>
        <taxon>Anthemidinae</taxon>
        <taxon>Tanacetum</taxon>
    </lineage>
</organism>
<keyword evidence="3" id="KW-1185">Reference proteome</keyword>
<reference evidence="2" key="1">
    <citation type="journal article" date="2022" name="Int. J. Mol. Sci.">
        <title>Draft Genome of Tanacetum Coccineum: Genomic Comparison of Closely Related Tanacetum-Family Plants.</title>
        <authorList>
            <person name="Yamashiro T."/>
            <person name="Shiraishi A."/>
            <person name="Nakayama K."/>
            <person name="Satake H."/>
        </authorList>
    </citation>
    <scope>NUCLEOTIDE SEQUENCE</scope>
</reference>
<feature type="region of interest" description="Disordered" evidence="1">
    <location>
        <begin position="95"/>
        <end position="114"/>
    </location>
</feature>
<reference evidence="2" key="2">
    <citation type="submission" date="2022-01" db="EMBL/GenBank/DDBJ databases">
        <authorList>
            <person name="Yamashiro T."/>
            <person name="Shiraishi A."/>
            <person name="Satake H."/>
            <person name="Nakayama K."/>
        </authorList>
    </citation>
    <scope>NUCLEOTIDE SEQUENCE</scope>
</reference>
<evidence type="ECO:0000256" key="1">
    <source>
        <dbReference type="SAM" id="MobiDB-lite"/>
    </source>
</evidence>
<evidence type="ECO:0000313" key="2">
    <source>
        <dbReference type="EMBL" id="GJS90708.1"/>
    </source>
</evidence>
<comment type="caution">
    <text evidence="2">The sequence shown here is derived from an EMBL/GenBank/DDBJ whole genome shotgun (WGS) entry which is preliminary data.</text>
</comment>
<feature type="compositionally biased region" description="Basic and acidic residues" evidence="1">
    <location>
        <begin position="103"/>
        <end position="112"/>
    </location>
</feature>
<evidence type="ECO:0000313" key="3">
    <source>
        <dbReference type="Proteomes" id="UP001151760"/>
    </source>
</evidence>
<dbReference type="EMBL" id="BQNB010011449">
    <property type="protein sequence ID" value="GJS90708.1"/>
    <property type="molecule type" value="Genomic_DNA"/>
</dbReference>
<gene>
    <name evidence="2" type="ORF">Tco_0773344</name>
</gene>
<name>A0ABQ4ZPE8_9ASTR</name>
<accession>A0ABQ4ZPE8</accession>
<dbReference type="Proteomes" id="UP001151760">
    <property type="component" value="Unassembled WGS sequence"/>
</dbReference>